<feature type="transmembrane region" description="Helical" evidence="7">
    <location>
        <begin position="6"/>
        <end position="33"/>
    </location>
</feature>
<feature type="transmembrane region" description="Helical" evidence="7">
    <location>
        <begin position="95"/>
        <end position="126"/>
    </location>
</feature>
<keyword evidence="3" id="KW-0997">Cell inner membrane</keyword>
<dbReference type="GO" id="GO:0022857">
    <property type="term" value="F:transmembrane transporter activity"/>
    <property type="evidence" value="ECO:0007669"/>
    <property type="project" value="TreeGrafter"/>
</dbReference>
<keyword evidence="12" id="KW-1185">Reference proteome</keyword>
<evidence type="ECO:0000256" key="4">
    <source>
        <dbReference type="ARBA" id="ARBA00022692"/>
    </source>
</evidence>
<feature type="transmembrane region" description="Helical" evidence="7">
    <location>
        <begin position="138"/>
        <end position="160"/>
    </location>
</feature>
<dbReference type="PANTHER" id="PTHR33362:SF3">
    <property type="entry name" value="SIALIC ACID TRAP TRANSPORTER PERMEASE PROTEIN SIAT"/>
    <property type="match status" value="1"/>
</dbReference>
<reference evidence="10" key="3">
    <citation type="submission" date="2021-08" db="EMBL/GenBank/DDBJ databases">
        <authorList>
            <person name="de Jong S."/>
            <person name="van den Broek M."/>
            <person name="Merkel A."/>
            <person name="de la Torre Cortes P."/>
            <person name="Kalamorz F."/>
            <person name="Cook G."/>
            <person name="van Loosdrecht M."/>
            <person name="McMillan D."/>
        </authorList>
    </citation>
    <scope>NUCLEOTIDE SEQUENCE</scope>
    <source>
        <strain evidence="10">TA2.A1</strain>
    </source>
</reference>
<evidence type="ECO:0000313" key="12">
    <source>
        <dbReference type="Proteomes" id="UP000825179"/>
    </source>
</evidence>
<evidence type="ECO:0000313" key="9">
    <source>
        <dbReference type="EMBL" id="EGL81969.1"/>
    </source>
</evidence>
<dbReference type="EMBL" id="CP082237">
    <property type="protein sequence ID" value="QZT34464.1"/>
    <property type="molecule type" value="Genomic_DNA"/>
</dbReference>
<dbReference type="KEGG" id="cthu:HUR95_03465"/>
<dbReference type="eggNOG" id="COG1593">
    <property type="taxonomic scope" value="Bacteria"/>
</dbReference>
<reference evidence="9 11" key="1">
    <citation type="journal article" date="2011" name="J. Bacteriol.">
        <title>Draft genome sequence of the thermoalkaliphilic Caldalkalibacillus thermarum strain TA2.A1.</title>
        <authorList>
            <person name="Kalamorz F."/>
            <person name="Keis S."/>
            <person name="McMillan D.G."/>
            <person name="Olsson K."/>
            <person name="Stanton J.A."/>
            <person name="Stockwell P."/>
            <person name="Black M.A."/>
            <person name="Klingeman D.M."/>
            <person name="Land M.L."/>
            <person name="Han C.S."/>
            <person name="Martin S.L."/>
            <person name="Becher S.A."/>
            <person name="Peddie C.J."/>
            <person name="Morgan H.W."/>
            <person name="Matthies D."/>
            <person name="Preiss L."/>
            <person name="Meier T."/>
            <person name="Brown S.D."/>
            <person name="Cook G.M."/>
        </authorList>
    </citation>
    <scope>NUCLEOTIDE SEQUENCE [LARGE SCALE GENOMIC DNA]</scope>
    <source>
        <strain evidence="9 11">TA2.A1</strain>
    </source>
</reference>
<feature type="transmembrane region" description="Helical" evidence="7">
    <location>
        <begin position="392"/>
        <end position="413"/>
    </location>
</feature>
<keyword evidence="2" id="KW-1003">Cell membrane</keyword>
<feature type="transmembrane region" description="Helical" evidence="7">
    <location>
        <begin position="166"/>
        <end position="191"/>
    </location>
</feature>
<dbReference type="Proteomes" id="UP000825179">
    <property type="component" value="Chromosome"/>
</dbReference>
<evidence type="ECO:0000256" key="5">
    <source>
        <dbReference type="ARBA" id="ARBA00022989"/>
    </source>
</evidence>
<comment type="subcellular location">
    <subcellularLocation>
        <location evidence="1">Cell inner membrane</location>
        <topology evidence="1">Multi-pass membrane protein</topology>
    </subcellularLocation>
</comment>
<evidence type="ECO:0000313" key="11">
    <source>
        <dbReference type="Proteomes" id="UP000010716"/>
    </source>
</evidence>
<dbReference type="GO" id="GO:0005886">
    <property type="term" value="C:plasma membrane"/>
    <property type="evidence" value="ECO:0007669"/>
    <property type="project" value="UniProtKB-SubCell"/>
</dbReference>
<dbReference type="InterPro" id="IPR004681">
    <property type="entry name" value="TRAP_DctM"/>
</dbReference>
<evidence type="ECO:0000313" key="10">
    <source>
        <dbReference type="EMBL" id="QZT34464.1"/>
    </source>
</evidence>
<keyword evidence="4 7" id="KW-0812">Transmembrane</keyword>
<feature type="transmembrane region" description="Helical" evidence="7">
    <location>
        <begin position="45"/>
        <end position="64"/>
    </location>
</feature>
<dbReference type="InterPro" id="IPR010656">
    <property type="entry name" value="DctM"/>
</dbReference>
<evidence type="ECO:0000256" key="7">
    <source>
        <dbReference type="SAM" id="Phobius"/>
    </source>
</evidence>
<dbReference type="PANTHER" id="PTHR33362">
    <property type="entry name" value="SIALIC ACID TRAP TRANSPORTER PERMEASE PROTEIN SIAT-RELATED"/>
    <property type="match status" value="1"/>
</dbReference>
<dbReference type="PIRSF" id="PIRSF006066">
    <property type="entry name" value="HI0050"/>
    <property type="match status" value="1"/>
</dbReference>
<dbReference type="Proteomes" id="UP000010716">
    <property type="component" value="Unassembled WGS sequence"/>
</dbReference>
<feature type="transmembrane region" description="Helical" evidence="7">
    <location>
        <begin position="212"/>
        <end position="234"/>
    </location>
</feature>
<feature type="transmembrane region" description="Helical" evidence="7">
    <location>
        <begin position="357"/>
        <end position="380"/>
    </location>
</feature>
<keyword evidence="6 7" id="KW-0472">Membrane</keyword>
<accession>F5L9I2</accession>
<feature type="transmembrane region" description="Helical" evidence="7">
    <location>
        <begin position="240"/>
        <end position="256"/>
    </location>
</feature>
<gene>
    <name evidence="9" type="ORF">CathTA2_2486</name>
    <name evidence="10" type="ORF">HUR95_03465</name>
</gene>
<feature type="transmembrane region" description="Helical" evidence="7">
    <location>
        <begin position="304"/>
        <end position="326"/>
    </location>
</feature>
<keyword evidence="5 7" id="KW-1133">Transmembrane helix</keyword>
<dbReference type="RefSeq" id="WP_007505879.1">
    <property type="nucleotide sequence ID" value="NZ_AFCE01000158.1"/>
</dbReference>
<dbReference type="OrthoDB" id="9785600at2"/>
<evidence type="ECO:0000256" key="2">
    <source>
        <dbReference type="ARBA" id="ARBA00022475"/>
    </source>
</evidence>
<name>F5L9I2_CALTT</name>
<dbReference type="Pfam" id="PF06808">
    <property type="entry name" value="DctM"/>
    <property type="match status" value="1"/>
</dbReference>
<feature type="domain" description="TRAP C4-dicarboxylate transport system permease DctM subunit" evidence="8">
    <location>
        <begin position="6"/>
        <end position="416"/>
    </location>
</feature>
<dbReference type="EMBL" id="AFCE01000158">
    <property type="protein sequence ID" value="EGL81969.1"/>
    <property type="molecule type" value="Genomic_DNA"/>
</dbReference>
<dbReference type="NCBIfam" id="TIGR00786">
    <property type="entry name" value="dctM"/>
    <property type="match status" value="1"/>
</dbReference>
<feature type="transmembrane region" description="Helical" evidence="7">
    <location>
        <begin position="268"/>
        <end position="292"/>
    </location>
</feature>
<evidence type="ECO:0000256" key="1">
    <source>
        <dbReference type="ARBA" id="ARBA00004429"/>
    </source>
</evidence>
<feature type="transmembrane region" description="Helical" evidence="7">
    <location>
        <begin position="333"/>
        <end position="351"/>
    </location>
</feature>
<protein>
    <submittedName>
        <fullName evidence="9">TRAP dicarboxylate transporter, DctM subunit</fullName>
    </submittedName>
    <submittedName>
        <fullName evidence="10">TRAP transporter large permease</fullName>
    </submittedName>
</protein>
<proteinExistence type="predicted"/>
<sequence length="425" mass="44743">MVTLLFIILLVLFLINVPIAIALGLASVIIFALQGNIPLVTLPQRMFAALDSFPLMAAPFFILAGKLMEHGGISQRIVDFAKSLVGQLKGGLANVSIVSCMIFAALSGSASATTAAVGAILIAAMVKEGYSRPFASAVQAAGGTTGIVIPPSVPMVLYGVSAGVSVSALFIAGILPGLLIGLSLMLTASILSHLRGYGAATTGTSLAQMWRAFKRSFLAMLMPVIILGGIYGGIFTPTEASVVAVVYGFLIGWLVYKQLNLKVLRKILVESVVTSSVILFIIATASLFGMILTREQVPQSVASWFIDSPLSPALILLLINVLLLVVGTFMETIASIIILTPILLPVVTSLGMDPIHFGIIMVVNLSIGLITPPVGVCLFVASQVGKSKYETVVRAVLPFLLMMMINLLVITFIPEISLGLLKFTD</sequence>
<dbReference type="AlphaFoldDB" id="F5L9I2"/>
<evidence type="ECO:0000256" key="6">
    <source>
        <dbReference type="ARBA" id="ARBA00023136"/>
    </source>
</evidence>
<reference evidence="10 12" key="2">
    <citation type="journal article" date="2020" name="Extremophiles">
        <title>Genomic analysis of Caldalkalibacillus thermarum TA2.A1 reveals aerobic alkaliphilic metabolism and evolutionary hallmarks linking alkaliphilic bacteria and plant life.</title>
        <authorList>
            <person name="de Jong S.I."/>
            <person name="van den Broek M.A."/>
            <person name="Merkel A.Y."/>
            <person name="de la Torre Cortes P."/>
            <person name="Kalamorz F."/>
            <person name="Cook G.M."/>
            <person name="van Loosdrecht M.C.M."/>
            <person name="McMillan D.G.G."/>
        </authorList>
    </citation>
    <scope>NUCLEOTIDE SEQUENCE [LARGE SCALE GENOMIC DNA]</scope>
    <source>
        <strain evidence="10 12">TA2.A1</strain>
    </source>
</reference>
<organism evidence="9 11">
    <name type="scientific">Caldalkalibacillus thermarum (strain TA2.A1)</name>
    <dbReference type="NCBI Taxonomy" id="986075"/>
    <lineage>
        <taxon>Bacteria</taxon>
        <taxon>Bacillati</taxon>
        <taxon>Bacillota</taxon>
        <taxon>Bacilli</taxon>
        <taxon>Bacillales</taxon>
        <taxon>Bacillaceae</taxon>
        <taxon>Caldalkalibacillus</taxon>
    </lineage>
</organism>
<evidence type="ECO:0000259" key="8">
    <source>
        <dbReference type="Pfam" id="PF06808"/>
    </source>
</evidence>
<evidence type="ECO:0000256" key="3">
    <source>
        <dbReference type="ARBA" id="ARBA00022519"/>
    </source>
</evidence>